<dbReference type="AlphaFoldDB" id="A0AAD5N216"/>
<keyword evidence="2" id="KW-1185">Reference proteome</keyword>
<gene>
    <name evidence="1" type="ORF">KIN20_016532</name>
</gene>
<accession>A0AAD5N216</accession>
<reference evidence="1" key="1">
    <citation type="submission" date="2021-06" db="EMBL/GenBank/DDBJ databases">
        <title>Parelaphostrongylus tenuis whole genome reference sequence.</title>
        <authorList>
            <person name="Garwood T.J."/>
            <person name="Larsen P.A."/>
            <person name="Fountain-Jones N.M."/>
            <person name="Garbe J.R."/>
            <person name="Macchietto M.G."/>
            <person name="Kania S.A."/>
            <person name="Gerhold R.W."/>
            <person name="Richards J.E."/>
            <person name="Wolf T.M."/>
        </authorList>
    </citation>
    <scope>NUCLEOTIDE SEQUENCE</scope>
    <source>
        <strain evidence="1">MNPRO001-30</strain>
        <tissue evidence="1">Meninges</tissue>
    </source>
</reference>
<protein>
    <submittedName>
        <fullName evidence="1">Uncharacterized protein</fullName>
    </submittedName>
</protein>
<evidence type="ECO:0000313" key="1">
    <source>
        <dbReference type="EMBL" id="KAJ1358189.1"/>
    </source>
</evidence>
<organism evidence="1 2">
    <name type="scientific">Parelaphostrongylus tenuis</name>
    <name type="common">Meningeal worm</name>
    <dbReference type="NCBI Taxonomy" id="148309"/>
    <lineage>
        <taxon>Eukaryota</taxon>
        <taxon>Metazoa</taxon>
        <taxon>Ecdysozoa</taxon>
        <taxon>Nematoda</taxon>
        <taxon>Chromadorea</taxon>
        <taxon>Rhabditida</taxon>
        <taxon>Rhabditina</taxon>
        <taxon>Rhabditomorpha</taxon>
        <taxon>Strongyloidea</taxon>
        <taxon>Metastrongylidae</taxon>
        <taxon>Parelaphostrongylus</taxon>
    </lineage>
</organism>
<name>A0AAD5N216_PARTN</name>
<sequence length="166" mass="18775">MLAISHQPLTEIIPCLKRFPSSHRLESFEGFVFSWFRLCRRPRRQDHPLTLLIKERCVANVAKFPRPFTSSIVIPTGATMRYQCSVSGYRVDKTFSMPPFSITSQHIMPSEEKIPSNKNCTPRVCLVSTIALSIAIWNTCSPTLPTSGTHTSRLLLRKTTLPPPGY</sequence>
<dbReference type="EMBL" id="JAHQIW010003317">
    <property type="protein sequence ID" value="KAJ1358189.1"/>
    <property type="molecule type" value="Genomic_DNA"/>
</dbReference>
<proteinExistence type="predicted"/>
<dbReference type="Proteomes" id="UP001196413">
    <property type="component" value="Unassembled WGS sequence"/>
</dbReference>
<evidence type="ECO:0000313" key="2">
    <source>
        <dbReference type="Proteomes" id="UP001196413"/>
    </source>
</evidence>
<comment type="caution">
    <text evidence="1">The sequence shown here is derived from an EMBL/GenBank/DDBJ whole genome shotgun (WGS) entry which is preliminary data.</text>
</comment>